<dbReference type="Pfam" id="PF21034">
    <property type="entry name" value="BCAS3_WD40"/>
    <property type="match status" value="2"/>
</dbReference>
<feature type="compositionally biased region" description="Basic and acidic residues" evidence="1">
    <location>
        <begin position="1015"/>
        <end position="1027"/>
    </location>
</feature>
<feature type="region of interest" description="Disordered" evidence="1">
    <location>
        <begin position="377"/>
        <end position="396"/>
    </location>
</feature>
<feature type="compositionally biased region" description="Low complexity" evidence="1">
    <location>
        <begin position="644"/>
        <end position="660"/>
    </location>
</feature>
<evidence type="ECO:0000313" key="4">
    <source>
        <dbReference type="Proteomes" id="UP000076842"/>
    </source>
</evidence>
<evidence type="ECO:0000313" key="3">
    <source>
        <dbReference type="EMBL" id="KZT62408.1"/>
    </source>
</evidence>
<sequence length="1068" mass="116407">MPNLDNRNDLQNNTQVAGHVRQPILPREPTTLESLTSALSSLSTRVRPGASTSAAGGPPRHGQRRTSIHAPELSSVAFPTSPVSPYSPLEEQFAPQAHREYFTRARERERESIGSVGEMGGVVDDILSGREEIIWSGFDSLQLERRAKPTKVLMIVYASGFQMWDITDPDNALEMLNLREKAFLGLESATVLPTPFPTQDIPDDMYNVRPLLALVRGGQATIGGAAKLELVLYSLRTHEIVKAIPFGRRGVPAKATLACSDRYVVVSTSQPPALHVLSAYTLSPISAPISDVALHTGTQLPVFALGTRLLAYATTRTLESGQTGIITRESQGEEVIIAPSATSTVMEIGKAAQKVGGGVLSGVKTLGGMGYAYFSGRGQDATKPEESGYKPYSRSAPQPSTFLGNVSSLSGLSSLHPTLDEFRPSGKIAETGYISVVDLDSHMPGDFRQVAHFRPSARSVALLSWNATSSLLFVAGTDGRVFNIYEMRNKSRLASTIPIPAGVEEGLPHVWHRYELRRGSTPATVVRAVWSADGRWLAVGTQRRTVHLYALSPYTGLPSVDTHGSAKIRNPASFQPLSCTLHPLVRFHFSRAADSTAASGTDNQASAMASALPPSGTRALAGPQLAFTFLPRHSSLSSRLIPHPQSSSTTSPFAAASPNTRSPQLQPVRAPPTLRRPSSSSSFSGNVHDFILSYFQDMLVFNPSDGMMSLQRCLLSQSSQSIPAFEPGTPSSGSTPLNGRTPSSSFSSQRIPNLGALISNSASTRTMDNLLANGTTVASWNLERDVTWPEVKQVVHKSGARYSVGQLGRTATRNGWLANAEIETCSQSSHILPRSIYQAHQFDFFALPSDYKTKVRNYELNMPADKIEVRQQIEIRPMQRRLSMSSIGGPDETAIASSFDEPIASAMHTVLDAQTSIPVIPAYPNAASPRSAHLWLDAAPVRNVASSLQEGLHGGLGILKKEITRVRTQKRRPLSDQFDRSLQFDDNDTIFETGHNGEEEIQREEDEWERDEDSDYRRAQENDRFDDLIVGVMDEEEEERKAMAARLQQQPPSKPKPSRRNGRHGRAK</sequence>
<dbReference type="InterPro" id="IPR011044">
    <property type="entry name" value="Quino_amine_DH_bsu"/>
</dbReference>
<dbReference type="GO" id="GO:0042594">
    <property type="term" value="P:response to starvation"/>
    <property type="evidence" value="ECO:0007669"/>
    <property type="project" value="TreeGrafter"/>
</dbReference>
<feature type="region of interest" description="Disordered" evidence="1">
    <location>
        <begin position="638"/>
        <end position="683"/>
    </location>
</feature>
<dbReference type="InParanoid" id="A0A165JXT6"/>
<dbReference type="InterPro" id="IPR015943">
    <property type="entry name" value="WD40/YVTN_repeat-like_dom_sf"/>
</dbReference>
<dbReference type="GO" id="GO:0006914">
    <property type="term" value="P:autophagy"/>
    <property type="evidence" value="ECO:0007669"/>
    <property type="project" value="InterPro"/>
</dbReference>
<dbReference type="EMBL" id="KV423916">
    <property type="protein sequence ID" value="KZT62408.1"/>
    <property type="molecule type" value="Genomic_DNA"/>
</dbReference>
<dbReference type="AlphaFoldDB" id="A0A165JXT6"/>
<feature type="region of interest" description="Disordered" evidence="1">
    <location>
        <begin position="721"/>
        <end position="750"/>
    </location>
</feature>
<gene>
    <name evidence="3" type="ORF">CALCODRAFT_462601</name>
</gene>
<feature type="compositionally biased region" description="Polar residues" evidence="1">
    <location>
        <begin position="729"/>
        <end position="750"/>
    </location>
</feature>
<feature type="compositionally biased region" description="Basic residues" evidence="1">
    <location>
        <begin position="1056"/>
        <end position="1068"/>
    </location>
</feature>
<dbReference type="Gene3D" id="2.130.10.10">
    <property type="entry name" value="YVTN repeat-like/Quinoprotein amine dehydrogenase"/>
    <property type="match status" value="1"/>
</dbReference>
<feature type="region of interest" description="Disordered" evidence="1">
    <location>
        <begin position="1"/>
        <end position="27"/>
    </location>
</feature>
<dbReference type="InterPro" id="IPR045142">
    <property type="entry name" value="BCAS3-like"/>
</dbReference>
<dbReference type="OrthoDB" id="25778at2759"/>
<feature type="domain" description="BCAS3 WD40" evidence="2">
    <location>
        <begin position="148"/>
        <end position="363"/>
    </location>
</feature>
<protein>
    <recommendedName>
        <fullName evidence="2">BCAS3 WD40 domain-containing protein</fullName>
    </recommendedName>
</protein>
<evidence type="ECO:0000259" key="2">
    <source>
        <dbReference type="Pfam" id="PF21034"/>
    </source>
</evidence>
<dbReference type="Proteomes" id="UP000076842">
    <property type="component" value="Unassembled WGS sequence"/>
</dbReference>
<name>A0A165JXT6_9BASI</name>
<reference evidence="3 4" key="1">
    <citation type="journal article" date="2016" name="Mol. Biol. Evol.">
        <title>Comparative Genomics of Early-Diverging Mushroom-Forming Fungi Provides Insights into the Origins of Lignocellulose Decay Capabilities.</title>
        <authorList>
            <person name="Nagy L.G."/>
            <person name="Riley R."/>
            <person name="Tritt A."/>
            <person name="Adam C."/>
            <person name="Daum C."/>
            <person name="Floudas D."/>
            <person name="Sun H."/>
            <person name="Yadav J.S."/>
            <person name="Pangilinan J."/>
            <person name="Larsson K.H."/>
            <person name="Matsuura K."/>
            <person name="Barry K."/>
            <person name="Labutti K."/>
            <person name="Kuo R."/>
            <person name="Ohm R.A."/>
            <person name="Bhattacharya S.S."/>
            <person name="Shirouzu T."/>
            <person name="Yoshinaga Y."/>
            <person name="Martin F.M."/>
            <person name="Grigoriev I.V."/>
            <person name="Hibbett D.S."/>
        </authorList>
    </citation>
    <scope>NUCLEOTIDE SEQUENCE [LARGE SCALE GENOMIC DNA]</scope>
    <source>
        <strain evidence="3 4">HHB12733</strain>
    </source>
</reference>
<feature type="region of interest" description="Disordered" evidence="1">
    <location>
        <begin position="990"/>
        <end position="1068"/>
    </location>
</feature>
<keyword evidence="4" id="KW-1185">Reference proteome</keyword>
<dbReference type="PANTHER" id="PTHR13268:SF0">
    <property type="entry name" value="BCAS3 MICROTUBULE ASSOCIATED CELL MIGRATION FACTOR"/>
    <property type="match status" value="1"/>
</dbReference>
<evidence type="ECO:0000256" key="1">
    <source>
        <dbReference type="SAM" id="MobiDB-lite"/>
    </source>
</evidence>
<feature type="domain" description="BCAS3 WD40" evidence="2">
    <location>
        <begin position="449"/>
        <end position="574"/>
    </location>
</feature>
<dbReference type="InterPro" id="IPR048382">
    <property type="entry name" value="BCAS3_WD40"/>
</dbReference>
<organism evidence="3 4">
    <name type="scientific">Calocera cornea HHB12733</name>
    <dbReference type="NCBI Taxonomy" id="1353952"/>
    <lineage>
        <taxon>Eukaryota</taxon>
        <taxon>Fungi</taxon>
        <taxon>Dikarya</taxon>
        <taxon>Basidiomycota</taxon>
        <taxon>Agaricomycotina</taxon>
        <taxon>Dacrymycetes</taxon>
        <taxon>Dacrymycetales</taxon>
        <taxon>Dacrymycetaceae</taxon>
        <taxon>Calocera</taxon>
    </lineage>
</organism>
<accession>A0A165JXT6</accession>
<dbReference type="SUPFAM" id="SSF50969">
    <property type="entry name" value="YVTN repeat-like/Quinoprotein amine dehydrogenase"/>
    <property type="match status" value="1"/>
</dbReference>
<feature type="compositionally biased region" description="Acidic residues" evidence="1">
    <location>
        <begin position="1001"/>
        <end position="1014"/>
    </location>
</feature>
<dbReference type="PANTHER" id="PTHR13268">
    <property type="entry name" value="BREAST CARCINOMA AMPLIFIED SEQUENCE 3"/>
    <property type="match status" value="1"/>
</dbReference>
<proteinExistence type="predicted"/>
<feature type="region of interest" description="Disordered" evidence="1">
    <location>
        <begin position="40"/>
        <end position="73"/>
    </location>
</feature>
<dbReference type="STRING" id="1353952.A0A165JXT6"/>
<dbReference type="GO" id="GO:0005737">
    <property type="term" value="C:cytoplasm"/>
    <property type="evidence" value="ECO:0007669"/>
    <property type="project" value="TreeGrafter"/>
</dbReference>